<evidence type="ECO:0000313" key="4">
    <source>
        <dbReference type="EMBL" id="MFD1988639.1"/>
    </source>
</evidence>
<dbReference type="Gene3D" id="3.40.50.1110">
    <property type="entry name" value="SGNH hydrolase"/>
    <property type="match status" value="1"/>
</dbReference>
<dbReference type="InterPro" id="IPR036582">
    <property type="entry name" value="Mao_N_sf"/>
</dbReference>
<dbReference type="Pfam" id="PF07833">
    <property type="entry name" value="Cu_amine_oxidN1"/>
    <property type="match status" value="1"/>
</dbReference>
<dbReference type="EMBL" id="JBHUGF010000001">
    <property type="protein sequence ID" value="MFD1988639.1"/>
    <property type="molecule type" value="Genomic_DNA"/>
</dbReference>
<feature type="domain" description="SGNH hydrolase-type esterase" evidence="3">
    <location>
        <begin position="50"/>
        <end position="278"/>
    </location>
</feature>
<dbReference type="SUPFAM" id="SSF55383">
    <property type="entry name" value="Copper amine oxidase, domain N"/>
    <property type="match status" value="1"/>
</dbReference>
<feature type="domain" description="Copper amine oxidase-like N-terminal" evidence="2">
    <location>
        <begin position="313"/>
        <end position="421"/>
    </location>
</feature>
<feature type="chain" id="PRO_5046322732" evidence="1">
    <location>
        <begin position="33"/>
        <end position="423"/>
    </location>
</feature>
<keyword evidence="5" id="KW-1185">Reference proteome</keyword>
<reference evidence="5" key="1">
    <citation type="journal article" date="2019" name="Int. J. Syst. Evol. Microbiol.">
        <title>The Global Catalogue of Microorganisms (GCM) 10K type strain sequencing project: providing services to taxonomists for standard genome sequencing and annotation.</title>
        <authorList>
            <consortium name="The Broad Institute Genomics Platform"/>
            <consortium name="The Broad Institute Genome Sequencing Center for Infectious Disease"/>
            <person name="Wu L."/>
            <person name="Ma J."/>
        </authorList>
    </citation>
    <scope>NUCLEOTIDE SEQUENCE [LARGE SCALE GENOMIC DNA]</scope>
    <source>
        <strain evidence="5">CGMCC 1.15067</strain>
    </source>
</reference>
<dbReference type="RefSeq" id="WP_204826611.1">
    <property type="nucleotide sequence ID" value="NZ_JBHUGF010000001.1"/>
</dbReference>
<evidence type="ECO:0000256" key="1">
    <source>
        <dbReference type="SAM" id="SignalP"/>
    </source>
</evidence>
<dbReference type="SUPFAM" id="SSF52266">
    <property type="entry name" value="SGNH hydrolase"/>
    <property type="match status" value="1"/>
</dbReference>
<dbReference type="InterPro" id="IPR036514">
    <property type="entry name" value="SGNH_hydro_sf"/>
</dbReference>
<dbReference type="InterPro" id="IPR051532">
    <property type="entry name" value="Ester_Hydrolysis_Enzymes"/>
</dbReference>
<sequence>MKSNHKGIVYFLIVMLGLVSSSAGIGISSVHAATTSQNPDPKQAFAHMVFLGDSITAGYEPGVKAANYDGFAPRVAEQGLFRASVQSDNHSILGLTSTGLDNYLRAITAGSKITTNDVQTNLPGAVYTLDTTQAKKDIAQADLITITIGGNDFLNALGSLSALPQDISTLNLDQVGTKYNINIDNIIKQVTALNPKATIVVADQYQPMPAQVGTKLYAGLNTVADQFSQIVDQTAKSYVAKGYDVRVAHISKDFPGKELAMTHIAEGDIHPNQTGYDAIARTFIQTIWGSKGYLTPFTKGQSSASTTPAIVTKGQPLSTTYKPVIRNGKTYVTLRDVTTALGATVNWSNASQTATIKNGKNNISIPVNSQKIKVNGATQTIANPAFVQTNKGISKVYVPLTVLTQAFDYDVQYVARWKAVFIR</sequence>
<name>A0ABW4URH0_9BACL</name>
<dbReference type="PANTHER" id="PTHR30383">
    <property type="entry name" value="THIOESTERASE 1/PROTEASE 1/LYSOPHOSPHOLIPASE L1"/>
    <property type="match status" value="1"/>
</dbReference>
<dbReference type="InterPro" id="IPR012854">
    <property type="entry name" value="Cu_amine_oxidase-like_N"/>
</dbReference>
<evidence type="ECO:0000259" key="2">
    <source>
        <dbReference type="Pfam" id="PF07833"/>
    </source>
</evidence>
<comment type="caution">
    <text evidence="4">The sequence shown here is derived from an EMBL/GenBank/DDBJ whole genome shotgun (WGS) entry which is preliminary data.</text>
</comment>
<proteinExistence type="predicted"/>
<accession>A0ABW4URH0</accession>
<feature type="signal peptide" evidence="1">
    <location>
        <begin position="1"/>
        <end position="32"/>
    </location>
</feature>
<evidence type="ECO:0000313" key="5">
    <source>
        <dbReference type="Proteomes" id="UP001597403"/>
    </source>
</evidence>
<keyword evidence="1" id="KW-0732">Signal</keyword>
<dbReference type="Proteomes" id="UP001597403">
    <property type="component" value="Unassembled WGS sequence"/>
</dbReference>
<dbReference type="PANTHER" id="PTHR30383:SF5">
    <property type="entry name" value="SGNH HYDROLASE-TYPE ESTERASE DOMAIN-CONTAINING PROTEIN"/>
    <property type="match status" value="1"/>
</dbReference>
<protein>
    <submittedName>
        <fullName evidence="4">Stalk domain-containing protein</fullName>
    </submittedName>
</protein>
<organism evidence="4 5">
    <name type="scientific">Paenibacillus nicotianae</name>
    <dbReference type="NCBI Taxonomy" id="1526551"/>
    <lineage>
        <taxon>Bacteria</taxon>
        <taxon>Bacillati</taxon>
        <taxon>Bacillota</taxon>
        <taxon>Bacilli</taxon>
        <taxon>Bacillales</taxon>
        <taxon>Paenibacillaceae</taxon>
        <taxon>Paenibacillus</taxon>
    </lineage>
</organism>
<dbReference type="InterPro" id="IPR013830">
    <property type="entry name" value="SGNH_hydro"/>
</dbReference>
<dbReference type="Gene3D" id="3.30.457.10">
    <property type="entry name" value="Copper amine oxidase-like, N-terminal domain"/>
    <property type="match status" value="1"/>
</dbReference>
<evidence type="ECO:0000259" key="3">
    <source>
        <dbReference type="Pfam" id="PF13472"/>
    </source>
</evidence>
<gene>
    <name evidence="4" type="ORF">ACFSGI_01465</name>
</gene>
<dbReference type="Pfam" id="PF13472">
    <property type="entry name" value="Lipase_GDSL_2"/>
    <property type="match status" value="1"/>
</dbReference>